<dbReference type="PANTHER" id="PTHR30413">
    <property type="entry name" value="INNER MEMBRANE TRANSPORT PERMEASE"/>
    <property type="match status" value="1"/>
</dbReference>
<evidence type="ECO:0000256" key="9">
    <source>
        <dbReference type="ARBA" id="ARBA00023136"/>
    </source>
</evidence>
<dbReference type="EMBL" id="CP012661">
    <property type="protein sequence ID" value="AMY67543.1"/>
    <property type="molecule type" value="Genomic_DNA"/>
</dbReference>
<evidence type="ECO:0000256" key="4">
    <source>
        <dbReference type="ARBA" id="ARBA00022475"/>
    </source>
</evidence>
<name>A0A165SFK2_9RHOB</name>
<organism evidence="12 13">
    <name type="scientific">Frigidibacter mobilis</name>
    <dbReference type="NCBI Taxonomy" id="1335048"/>
    <lineage>
        <taxon>Bacteria</taxon>
        <taxon>Pseudomonadati</taxon>
        <taxon>Pseudomonadota</taxon>
        <taxon>Alphaproteobacteria</taxon>
        <taxon>Rhodobacterales</taxon>
        <taxon>Paracoccaceae</taxon>
        <taxon>Frigidibacter</taxon>
    </lineage>
</organism>
<evidence type="ECO:0000313" key="12">
    <source>
        <dbReference type="EMBL" id="AMY67543.1"/>
    </source>
</evidence>
<dbReference type="PANTHER" id="PTHR30413:SF10">
    <property type="entry name" value="CAPSULE POLYSACCHARIDE EXPORT INNER-MEMBRANE PROTEIN CTRC"/>
    <property type="match status" value="1"/>
</dbReference>
<keyword evidence="6 10" id="KW-0812">Transmembrane</keyword>
<dbReference type="Pfam" id="PF01061">
    <property type="entry name" value="ABC2_membrane"/>
    <property type="match status" value="1"/>
</dbReference>
<feature type="transmembrane region" description="Helical" evidence="10">
    <location>
        <begin position="35"/>
        <end position="56"/>
    </location>
</feature>
<comment type="similarity">
    <text evidence="2">Belongs to the ABC-2 integral membrane protein family.</text>
</comment>
<keyword evidence="8" id="KW-0625">Polysaccharide transport</keyword>
<dbReference type="PATRIC" id="fig|1335048.3.peg.295"/>
<evidence type="ECO:0000256" key="3">
    <source>
        <dbReference type="ARBA" id="ARBA00022448"/>
    </source>
</evidence>
<dbReference type="PRINTS" id="PR00164">
    <property type="entry name" value="ABC2TRNSPORT"/>
</dbReference>
<dbReference type="Proteomes" id="UP000076128">
    <property type="component" value="Chromosome"/>
</dbReference>
<dbReference type="InterPro" id="IPR000412">
    <property type="entry name" value="ABC_2_transport"/>
</dbReference>
<evidence type="ECO:0000256" key="10">
    <source>
        <dbReference type="SAM" id="Phobius"/>
    </source>
</evidence>
<dbReference type="OrthoDB" id="8479094at2"/>
<evidence type="ECO:0000256" key="5">
    <source>
        <dbReference type="ARBA" id="ARBA00022597"/>
    </source>
</evidence>
<evidence type="ECO:0000256" key="1">
    <source>
        <dbReference type="ARBA" id="ARBA00004651"/>
    </source>
</evidence>
<evidence type="ECO:0000259" key="11">
    <source>
        <dbReference type="Pfam" id="PF01061"/>
    </source>
</evidence>
<reference evidence="12 13" key="1">
    <citation type="submission" date="2015-09" db="EMBL/GenBank/DDBJ databases">
        <title>Complete genome sequence of Defluviimonas alba cai42t isolated from an oilfield in Xinjiang.</title>
        <authorList>
            <person name="Geng S."/>
            <person name="Pan X."/>
            <person name="Wu X."/>
        </authorList>
    </citation>
    <scope>NUCLEOTIDE SEQUENCE [LARGE SCALE GENOMIC DNA]</scope>
    <source>
        <strain evidence="13">cai42</strain>
    </source>
</reference>
<dbReference type="AlphaFoldDB" id="A0A165SFK2"/>
<keyword evidence="7 10" id="KW-1133">Transmembrane helix</keyword>
<feature type="transmembrane region" description="Helical" evidence="10">
    <location>
        <begin position="122"/>
        <end position="142"/>
    </location>
</feature>
<protein>
    <submittedName>
        <fullName evidence="12">ABC polysaccharide export transporter, inner membrane subunit</fullName>
    </submittedName>
</protein>
<evidence type="ECO:0000256" key="7">
    <source>
        <dbReference type="ARBA" id="ARBA00022989"/>
    </source>
</evidence>
<dbReference type="GO" id="GO:0140359">
    <property type="term" value="F:ABC-type transporter activity"/>
    <property type="evidence" value="ECO:0007669"/>
    <property type="project" value="InterPro"/>
</dbReference>
<dbReference type="RefSeq" id="WP_066808885.1">
    <property type="nucleotide sequence ID" value="NZ_CP012661.1"/>
</dbReference>
<evidence type="ECO:0000256" key="6">
    <source>
        <dbReference type="ARBA" id="ARBA00022692"/>
    </source>
</evidence>
<proteinExistence type="inferred from homology"/>
<comment type="subcellular location">
    <subcellularLocation>
        <location evidence="1">Cell membrane</location>
        <topology evidence="1">Multi-pass membrane protein</topology>
    </subcellularLocation>
</comment>
<keyword evidence="13" id="KW-1185">Reference proteome</keyword>
<dbReference type="GO" id="GO:0015920">
    <property type="term" value="P:lipopolysaccharide transport"/>
    <property type="evidence" value="ECO:0007669"/>
    <property type="project" value="TreeGrafter"/>
</dbReference>
<evidence type="ECO:0000256" key="2">
    <source>
        <dbReference type="ARBA" id="ARBA00007783"/>
    </source>
</evidence>
<gene>
    <name evidence="12" type="ORF">AKL17_0281</name>
</gene>
<feature type="domain" description="ABC-2 type transporter transmembrane" evidence="11">
    <location>
        <begin position="17"/>
        <end position="221"/>
    </location>
</feature>
<keyword evidence="4" id="KW-1003">Cell membrane</keyword>
<dbReference type="GO" id="GO:0015774">
    <property type="term" value="P:polysaccharide transport"/>
    <property type="evidence" value="ECO:0007669"/>
    <property type="project" value="UniProtKB-KW"/>
</dbReference>
<sequence length="263" mass="28603">MLKAARKIRRGKTVRSVAALILREMETTFGRSPGGYLWAVAEPVAAIALLSVAFSIAFRAPALGSSFALFYATGYLPFTMALDTANKVANAIRFSRPLLTYPAVTFLDALLARFVLNLLTHALVFWLVIAGIVAGLGADITLNLPRVLSAMAMASVLGLGVGALNCLLFNIWSLWERIWQIVTRPLFIVSGVFFLPEDIPLPYSTWVALNPVVHVVGEMRRGLYAGYEARGVSHVYVYGLGLGCLALGLVLLRRHQRTILGEG</sequence>
<dbReference type="KEGG" id="daa:AKL17_0281"/>
<keyword evidence="9 10" id="KW-0472">Membrane</keyword>
<accession>A0A165SFK2</accession>
<dbReference type="STRING" id="1335048.AKL17_0281"/>
<evidence type="ECO:0000256" key="8">
    <source>
        <dbReference type="ARBA" id="ARBA00023047"/>
    </source>
</evidence>
<evidence type="ECO:0000313" key="13">
    <source>
        <dbReference type="Proteomes" id="UP000076128"/>
    </source>
</evidence>
<feature type="transmembrane region" description="Helical" evidence="10">
    <location>
        <begin position="68"/>
        <end position="86"/>
    </location>
</feature>
<dbReference type="InterPro" id="IPR013525">
    <property type="entry name" value="ABC2_TM"/>
</dbReference>
<feature type="transmembrane region" description="Helical" evidence="10">
    <location>
        <begin position="235"/>
        <end position="252"/>
    </location>
</feature>
<dbReference type="GO" id="GO:0043190">
    <property type="term" value="C:ATP-binding cassette (ABC) transporter complex"/>
    <property type="evidence" value="ECO:0007669"/>
    <property type="project" value="InterPro"/>
</dbReference>
<keyword evidence="3" id="KW-0813">Transport</keyword>
<feature type="transmembrane region" description="Helical" evidence="10">
    <location>
        <begin position="154"/>
        <end position="175"/>
    </location>
</feature>
<keyword evidence="5" id="KW-0762">Sugar transport</keyword>